<dbReference type="InterPro" id="IPR055175">
    <property type="entry name" value="ACK/TNK-like_SAM"/>
</dbReference>
<dbReference type="InterPro" id="IPR020635">
    <property type="entry name" value="Tyr_kinase_cat_dom"/>
</dbReference>
<dbReference type="Proteomes" id="UP000663832">
    <property type="component" value="Unassembled WGS sequence"/>
</dbReference>
<evidence type="ECO:0000256" key="7">
    <source>
        <dbReference type="ARBA" id="ARBA00023137"/>
    </source>
</evidence>
<dbReference type="PANTHER" id="PTHR24418">
    <property type="entry name" value="TYROSINE-PROTEIN KINASE"/>
    <property type="match status" value="1"/>
</dbReference>
<evidence type="ECO:0000313" key="12">
    <source>
        <dbReference type="EMBL" id="CAF1278396.1"/>
    </source>
</evidence>
<evidence type="ECO:0000256" key="9">
    <source>
        <dbReference type="PROSITE-ProRule" id="PRU10141"/>
    </source>
</evidence>
<keyword evidence="4 9" id="KW-0547">Nucleotide-binding</keyword>
<evidence type="ECO:0000256" key="8">
    <source>
        <dbReference type="ARBA" id="ARBA00047899"/>
    </source>
</evidence>
<feature type="domain" description="Protein kinase" evidence="11">
    <location>
        <begin position="101"/>
        <end position="263"/>
    </location>
</feature>
<dbReference type="AlphaFoldDB" id="A0A815C3J8"/>
<proteinExistence type="predicted"/>
<dbReference type="InterPro" id="IPR017441">
    <property type="entry name" value="Protein_kinase_ATP_BS"/>
</dbReference>
<feature type="binding site" evidence="9">
    <location>
        <position position="128"/>
    </location>
    <ligand>
        <name>ATP</name>
        <dbReference type="ChEBI" id="CHEBI:30616"/>
    </ligand>
</feature>
<dbReference type="Gene3D" id="3.30.200.20">
    <property type="entry name" value="Phosphorylase Kinase, domain 1"/>
    <property type="match status" value="1"/>
</dbReference>
<feature type="region of interest" description="Disordered" evidence="10">
    <location>
        <begin position="67"/>
        <end position="93"/>
    </location>
</feature>
<name>A0A815C3J8_9BILA</name>
<dbReference type="GO" id="GO:0004674">
    <property type="term" value="F:protein serine/threonine kinase activity"/>
    <property type="evidence" value="ECO:0007669"/>
    <property type="project" value="UniProtKB-EC"/>
</dbReference>
<dbReference type="Pfam" id="PF22931">
    <property type="entry name" value="SAM_TNK"/>
    <property type="match status" value="1"/>
</dbReference>
<gene>
    <name evidence="12" type="ORF">QVE165_LOCUS29999</name>
</gene>
<dbReference type="InterPro" id="IPR000719">
    <property type="entry name" value="Prot_kinase_dom"/>
</dbReference>
<dbReference type="Gene3D" id="1.10.510.10">
    <property type="entry name" value="Transferase(Phosphotransferase) domain 1"/>
    <property type="match status" value="1"/>
</dbReference>
<dbReference type="PROSITE" id="PS00109">
    <property type="entry name" value="PROTEIN_KINASE_TYR"/>
    <property type="match status" value="1"/>
</dbReference>
<comment type="caution">
    <text evidence="12">The sequence shown here is derived from an EMBL/GenBank/DDBJ whole genome shotgun (WGS) entry which is preliminary data.</text>
</comment>
<dbReference type="InterPro" id="IPR008266">
    <property type="entry name" value="Tyr_kinase_AS"/>
</dbReference>
<dbReference type="OrthoDB" id="635774at2759"/>
<dbReference type="GO" id="GO:0004715">
    <property type="term" value="F:non-membrane spanning protein tyrosine kinase activity"/>
    <property type="evidence" value="ECO:0007669"/>
    <property type="project" value="UniProtKB-EC"/>
</dbReference>
<keyword evidence="7" id="KW-0829">Tyrosine-protein kinase</keyword>
<dbReference type="PROSITE" id="PS50011">
    <property type="entry name" value="PROTEIN_KINASE_DOM"/>
    <property type="match status" value="1"/>
</dbReference>
<evidence type="ECO:0000256" key="2">
    <source>
        <dbReference type="ARBA" id="ARBA00022443"/>
    </source>
</evidence>
<evidence type="ECO:0000259" key="11">
    <source>
        <dbReference type="PROSITE" id="PS50011"/>
    </source>
</evidence>
<keyword evidence="6 9" id="KW-0067">ATP-binding</keyword>
<evidence type="ECO:0000313" key="13">
    <source>
        <dbReference type="Proteomes" id="UP000663832"/>
    </source>
</evidence>
<evidence type="ECO:0000256" key="1">
    <source>
        <dbReference type="ARBA" id="ARBA00011903"/>
    </source>
</evidence>
<keyword evidence="2" id="KW-0728">SH3 domain</keyword>
<evidence type="ECO:0000256" key="5">
    <source>
        <dbReference type="ARBA" id="ARBA00022777"/>
    </source>
</evidence>
<evidence type="ECO:0000256" key="10">
    <source>
        <dbReference type="SAM" id="MobiDB-lite"/>
    </source>
</evidence>
<dbReference type="Pfam" id="PF07714">
    <property type="entry name" value="PK_Tyr_Ser-Thr"/>
    <property type="match status" value="1"/>
</dbReference>
<dbReference type="EC" id="2.7.10.2" evidence="1"/>
<protein>
    <recommendedName>
        <fullName evidence="1">non-specific protein-tyrosine kinase</fullName>
        <ecNumber evidence="1">2.7.10.2</ecNumber>
    </recommendedName>
</protein>
<evidence type="ECO:0000256" key="6">
    <source>
        <dbReference type="ARBA" id="ARBA00022840"/>
    </source>
</evidence>
<dbReference type="PROSITE" id="PS00107">
    <property type="entry name" value="PROTEIN_KINASE_ATP"/>
    <property type="match status" value="1"/>
</dbReference>
<keyword evidence="3" id="KW-0808">Transferase</keyword>
<dbReference type="EMBL" id="CAJNOM010000245">
    <property type="protein sequence ID" value="CAF1278396.1"/>
    <property type="molecule type" value="Genomic_DNA"/>
</dbReference>
<organism evidence="12 13">
    <name type="scientific">Adineta steineri</name>
    <dbReference type="NCBI Taxonomy" id="433720"/>
    <lineage>
        <taxon>Eukaryota</taxon>
        <taxon>Metazoa</taxon>
        <taxon>Spiralia</taxon>
        <taxon>Gnathifera</taxon>
        <taxon>Rotifera</taxon>
        <taxon>Eurotatoria</taxon>
        <taxon>Bdelloidea</taxon>
        <taxon>Adinetida</taxon>
        <taxon>Adinetidae</taxon>
        <taxon>Adineta</taxon>
    </lineage>
</organism>
<dbReference type="SUPFAM" id="SSF56112">
    <property type="entry name" value="Protein kinase-like (PK-like)"/>
    <property type="match status" value="1"/>
</dbReference>
<reference evidence="12" key="1">
    <citation type="submission" date="2021-02" db="EMBL/GenBank/DDBJ databases">
        <authorList>
            <person name="Nowell W R."/>
        </authorList>
    </citation>
    <scope>NUCLEOTIDE SEQUENCE</scope>
</reference>
<comment type="catalytic activity">
    <reaction evidence="8">
        <text>L-threonyl-[protein] + ATP = O-phospho-L-threonyl-[protein] + ADP + H(+)</text>
        <dbReference type="Rhea" id="RHEA:46608"/>
        <dbReference type="Rhea" id="RHEA-COMP:11060"/>
        <dbReference type="Rhea" id="RHEA-COMP:11605"/>
        <dbReference type="ChEBI" id="CHEBI:15378"/>
        <dbReference type="ChEBI" id="CHEBI:30013"/>
        <dbReference type="ChEBI" id="CHEBI:30616"/>
        <dbReference type="ChEBI" id="CHEBI:61977"/>
        <dbReference type="ChEBI" id="CHEBI:456216"/>
        <dbReference type="EC" id="2.7.11.1"/>
    </reaction>
</comment>
<dbReference type="InterPro" id="IPR001245">
    <property type="entry name" value="Ser-Thr/Tyr_kinase_cat_dom"/>
</dbReference>
<dbReference type="PRINTS" id="PR00109">
    <property type="entry name" value="TYRKINASE"/>
</dbReference>
<keyword evidence="13" id="KW-1185">Reference proteome</keyword>
<dbReference type="InterPro" id="IPR011009">
    <property type="entry name" value="Kinase-like_dom_sf"/>
</dbReference>
<evidence type="ECO:0000256" key="3">
    <source>
        <dbReference type="ARBA" id="ARBA00022679"/>
    </source>
</evidence>
<dbReference type="GO" id="GO:0005524">
    <property type="term" value="F:ATP binding"/>
    <property type="evidence" value="ECO:0007669"/>
    <property type="project" value="UniProtKB-UniRule"/>
</dbReference>
<accession>A0A815C3J8</accession>
<keyword evidence="5" id="KW-0418">Kinase</keyword>
<feature type="compositionally biased region" description="Low complexity" evidence="10">
    <location>
        <begin position="77"/>
        <end position="93"/>
    </location>
</feature>
<dbReference type="InterPro" id="IPR050198">
    <property type="entry name" value="Non-receptor_tyrosine_kinases"/>
</dbReference>
<dbReference type="SMART" id="SM00219">
    <property type="entry name" value="TyrKc"/>
    <property type="match status" value="1"/>
</dbReference>
<sequence length="263" mass="29472">MGETEDGLHRVIEVLSETDLSGYLSRIRDDLQVTKLSHFEYVQANDLERIGLSKPAIRRLLATIKQKQRSSNTKKQLSNTTSLPSSSSSSSNSCLISPSSLNLSVTLGSGHFGIVRQGEWDGLPVAVKILRGCNAISDFVREANAMHLLSHRYLIRLHGIVLSEPLMMVTELAPLGSLLSRLRSEPKHFLVYMLVEYARQISEGMDYLEQRRFVHRDLAARNIFLVSYEQIKIGDFGLARMIDTDCNLYKPGTVIGQSIPIAW</sequence>
<evidence type="ECO:0000256" key="4">
    <source>
        <dbReference type="ARBA" id="ARBA00022741"/>
    </source>
</evidence>